<dbReference type="Proteomes" id="UP000308197">
    <property type="component" value="Unassembled WGS sequence"/>
</dbReference>
<dbReference type="InterPro" id="IPR029063">
    <property type="entry name" value="SAM-dependent_MTases_sf"/>
</dbReference>
<dbReference type="SUPFAM" id="SSF53335">
    <property type="entry name" value="S-adenosyl-L-methionine-dependent methyltransferases"/>
    <property type="match status" value="1"/>
</dbReference>
<evidence type="ECO:0000256" key="1">
    <source>
        <dbReference type="SAM" id="Phobius"/>
    </source>
</evidence>
<keyword evidence="1" id="KW-0472">Membrane</keyword>
<keyword evidence="1" id="KW-0812">Transmembrane</keyword>
<dbReference type="InterPro" id="IPR012901">
    <property type="entry name" value="CARME"/>
</dbReference>
<sequence>MSSFHVLLTSDYVLASLIPLILLMLSLLILGNPRDVLDIIFGSARTRTTVPGHFSVQRAAASYAQYTQLARDELSAMRKSYGRMSWAHRRIGYDLGYTKKLARLEQSIETNAVVADAIARLAKSDFPEEVDDAQSSLLRPPIAGDLSRVRESLKHFVRDWSSEGRGERDKIFGPILAVLKEVQSEKRASLRVLVPGAGLGRLAWEISELGFHTTANELSFFMNLAFRFLLSETTTQRADQHVLQPYSSWFSHQRMTDTLFRSVSFPDMVPRLSEHFILAERDFMSITRPEGSDGFDFIVTLFFIDTSLNAIETLQHMHAILRPGGTWINLGPLLWTGGGQAAVELSLEEVVRLAQMIGFDVADDRAPQHMRHRTVECEYTADKAAMMKWLYQAEFWVATKRPTR</sequence>
<keyword evidence="3" id="KW-1185">Reference proteome</keyword>
<dbReference type="GO" id="GO:0008757">
    <property type="term" value="F:S-adenosylmethionine-dependent methyltransferase activity"/>
    <property type="evidence" value="ECO:0007669"/>
    <property type="project" value="InterPro"/>
</dbReference>
<protein>
    <submittedName>
        <fullName evidence="2">N2227-domain-containing protein</fullName>
    </submittedName>
</protein>
<dbReference type="EMBL" id="ML211007">
    <property type="protein sequence ID" value="TFK92024.1"/>
    <property type="molecule type" value="Genomic_DNA"/>
</dbReference>
<dbReference type="Gene3D" id="3.40.50.150">
    <property type="entry name" value="Vaccinia Virus protein VP39"/>
    <property type="match status" value="1"/>
</dbReference>
<dbReference type="PANTHER" id="PTHR12303:SF13">
    <property type="match status" value="1"/>
</dbReference>
<name>A0A5C3PQD7_9APHY</name>
<dbReference type="AlphaFoldDB" id="A0A5C3PQD7"/>
<dbReference type="InParanoid" id="A0A5C3PQD7"/>
<gene>
    <name evidence="2" type="ORF">K466DRAFT_270615</name>
</gene>
<organism evidence="2 3">
    <name type="scientific">Polyporus arcularius HHB13444</name>
    <dbReference type="NCBI Taxonomy" id="1314778"/>
    <lineage>
        <taxon>Eukaryota</taxon>
        <taxon>Fungi</taxon>
        <taxon>Dikarya</taxon>
        <taxon>Basidiomycota</taxon>
        <taxon>Agaricomycotina</taxon>
        <taxon>Agaricomycetes</taxon>
        <taxon>Polyporales</taxon>
        <taxon>Polyporaceae</taxon>
        <taxon>Polyporus</taxon>
    </lineage>
</organism>
<accession>A0A5C3PQD7</accession>
<evidence type="ECO:0000313" key="3">
    <source>
        <dbReference type="Proteomes" id="UP000308197"/>
    </source>
</evidence>
<evidence type="ECO:0000313" key="2">
    <source>
        <dbReference type="EMBL" id="TFK92024.1"/>
    </source>
</evidence>
<dbReference type="Pfam" id="PF07942">
    <property type="entry name" value="CARME"/>
    <property type="match status" value="1"/>
</dbReference>
<dbReference type="STRING" id="1314778.A0A5C3PQD7"/>
<feature type="transmembrane region" description="Helical" evidence="1">
    <location>
        <begin position="12"/>
        <end position="30"/>
    </location>
</feature>
<dbReference type="PANTHER" id="PTHR12303">
    <property type="entry name" value="CARNOSINE N-METHYLTRANSFERASE"/>
    <property type="match status" value="1"/>
</dbReference>
<dbReference type="SMART" id="SM01296">
    <property type="entry name" value="N2227"/>
    <property type="match status" value="1"/>
</dbReference>
<proteinExistence type="predicted"/>
<reference evidence="2 3" key="1">
    <citation type="journal article" date="2019" name="Nat. Ecol. Evol.">
        <title>Megaphylogeny resolves global patterns of mushroom evolution.</title>
        <authorList>
            <person name="Varga T."/>
            <person name="Krizsan K."/>
            <person name="Foldi C."/>
            <person name="Dima B."/>
            <person name="Sanchez-Garcia M."/>
            <person name="Sanchez-Ramirez S."/>
            <person name="Szollosi G.J."/>
            <person name="Szarkandi J.G."/>
            <person name="Papp V."/>
            <person name="Albert L."/>
            <person name="Andreopoulos W."/>
            <person name="Angelini C."/>
            <person name="Antonin V."/>
            <person name="Barry K.W."/>
            <person name="Bougher N.L."/>
            <person name="Buchanan P."/>
            <person name="Buyck B."/>
            <person name="Bense V."/>
            <person name="Catcheside P."/>
            <person name="Chovatia M."/>
            <person name="Cooper J."/>
            <person name="Damon W."/>
            <person name="Desjardin D."/>
            <person name="Finy P."/>
            <person name="Geml J."/>
            <person name="Haridas S."/>
            <person name="Hughes K."/>
            <person name="Justo A."/>
            <person name="Karasinski D."/>
            <person name="Kautmanova I."/>
            <person name="Kiss B."/>
            <person name="Kocsube S."/>
            <person name="Kotiranta H."/>
            <person name="LaButti K.M."/>
            <person name="Lechner B.E."/>
            <person name="Liimatainen K."/>
            <person name="Lipzen A."/>
            <person name="Lukacs Z."/>
            <person name="Mihaltcheva S."/>
            <person name="Morgado L.N."/>
            <person name="Niskanen T."/>
            <person name="Noordeloos M.E."/>
            <person name="Ohm R.A."/>
            <person name="Ortiz-Santana B."/>
            <person name="Ovrebo C."/>
            <person name="Racz N."/>
            <person name="Riley R."/>
            <person name="Savchenko A."/>
            <person name="Shiryaev A."/>
            <person name="Soop K."/>
            <person name="Spirin V."/>
            <person name="Szebenyi C."/>
            <person name="Tomsovsky M."/>
            <person name="Tulloss R.E."/>
            <person name="Uehling J."/>
            <person name="Grigoriev I.V."/>
            <person name="Vagvolgyi C."/>
            <person name="Papp T."/>
            <person name="Martin F.M."/>
            <person name="Miettinen O."/>
            <person name="Hibbett D.S."/>
            <person name="Nagy L.G."/>
        </authorList>
    </citation>
    <scope>NUCLEOTIDE SEQUENCE [LARGE SCALE GENOMIC DNA]</scope>
    <source>
        <strain evidence="2 3">HHB13444</strain>
    </source>
</reference>
<keyword evidence="1" id="KW-1133">Transmembrane helix</keyword>